<dbReference type="PANTHER" id="PTHR10742">
    <property type="entry name" value="FLAVIN MONOAMINE OXIDASE"/>
    <property type="match status" value="1"/>
</dbReference>
<evidence type="ECO:0000259" key="3">
    <source>
        <dbReference type="Pfam" id="PF01593"/>
    </source>
</evidence>
<dbReference type="Proteomes" id="UP001054857">
    <property type="component" value="Unassembled WGS sequence"/>
</dbReference>
<dbReference type="AlphaFoldDB" id="A0AAD3DVA1"/>
<dbReference type="InterPro" id="IPR036188">
    <property type="entry name" value="FAD/NAD-bd_sf"/>
</dbReference>
<proteinExistence type="inferred from homology"/>
<name>A0AAD3DVA1_9CHLO</name>
<organism evidence="4 5">
    <name type="scientific">Astrephomene gubernaculifera</name>
    <dbReference type="NCBI Taxonomy" id="47775"/>
    <lineage>
        <taxon>Eukaryota</taxon>
        <taxon>Viridiplantae</taxon>
        <taxon>Chlorophyta</taxon>
        <taxon>core chlorophytes</taxon>
        <taxon>Chlorophyceae</taxon>
        <taxon>CS clade</taxon>
        <taxon>Chlamydomonadales</taxon>
        <taxon>Astrephomenaceae</taxon>
        <taxon>Astrephomene</taxon>
    </lineage>
</organism>
<reference evidence="4 5" key="1">
    <citation type="journal article" date="2021" name="Sci. Rep.">
        <title>Genome sequencing of the multicellular alga Astrephomene provides insights into convergent evolution of germ-soma differentiation.</title>
        <authorList>
            <person name="Yamashita S."/>
            <person name="Yamamoto K."/>
            <person name="Matsuzaki R."/>
            <person name="Suzuki S."/>
            <person name="Yamaguchi H."/>
            <person name="Hirooka S."/>
            <person name="Minakuchi Y."/>
            <person name="Miyagishima S."/>
            <person name="Kawachi M."/>
            <person name="Toyoda A."/>
            <person name="Nozaki H."/>
        </authorList>
    </citation>
    <scope>NUCLEOTIDE SEQUENCE [LARGE SCALE GENOMIC DNA]</scope>
    <source>
        <strain evidence="4 5">NIES-4017</strain>
    </source>
</reference>
<dbReference type="Pfam" id="PF01593">
    <property type="entry name" value="Amino_oxidase"/>
    <property type="match status" value="1"/>
</dbReference>
<gene>
    <name evidence="4" type="ORF">Agub_g8960</name>
</gene>
<keyword evidence="2" id="KW-1133">Transmembrane helix</keyword>
<dbReference type="PANTHER" id="PTHR10742:SF373">
    <property type="entry name" value="LYSINE-SPECIFIC HISTONE DEMETHYLASE 1 HOMOLOG 2"/>
    <property type="match status" value="1"/>
</dbReference>
<feature type="non-terminal residue" evidence="4">
    <location>
        <position position="1"/>
    </location>
</feature>
<accession>A0AAD3DVA1</accession>
<dbReference type="Gene3D" id="3.50.50.60">
    <property type="entry name" value="FAD/NAD(P)-binding domain"/>
    <property type="match status" value="1"/>
</dbReference>
<feature type="transmembrane region" description="Helical" evidence="2">
    <location>
        <begin position="15"/>
        <end position="33"/>
    </location>
</feature>
<dbReference type="Gene3D" id="3.90.660.10">
    <property type="match status" value="1"/>
</dbReference>
<dbReference type="GO" id="GO:0016491">
    <property type="term" value="F:oxidoreductase activity"/>
    <property type="evidence" value="ECO:0007669"/>
    <property type="project" value="InterPro"/>
</dbReference>
<keyword evidence="2" id="KW-0472">Membrane</keyword>
<dbReference type="PRINTS" id="PR00419">
    <property type="entry name" value="ADXRDTASE"/>
</dbReference>
<dbReference type="SUPFAM" id="SSF51905">
    <property type="entry name" value="FAD/NAD(P)-binding domain"/>
    <property type="match status" value="1"/>
</dbReference>
<keyword evidence="5" id="KW-1185">Reference proteome</keyword>
<comment type="caution">
    <text evidence="4">The sequence shown here is derived from an EMBL/GenBank/DDBJ whole genome shotgun (WGS) entry which is preliminary data.</text>
</comment>
<sequence length="158" mass="16203">NFGTAAAPPPHSPGLMAETVVVIGAGLAGLAAAQQLRQLGYRVVVLEARERPGGRVHTARMEAGGCAGLAELGGSIVTGCDGNPLAVLALQGGVPLHNIAEHTPAYWEGGQPVGEELDRQVMDRYNAVLERCDALCQQLSGPAGDLISVEAALSAMWG</sequence>
<feature type="domain" description="Amine oxidase" evidence="3">
    <location>
        <begin position="27"/>
        <end position="152"/>
    </location>
</feature>
<dbReference type="InterPro" id="IPR050281">
    <property type="entry name" value="Flavin_monoamine_oxidase"/>
</dbReference>
<protein>
    <recommendedName>
        <fullName evidence="3">Amine oxidase domain-containing protein</fullName>
    </recommendedName>
</protein>
<dbReference type="InterPro" id="IPR002937">
    <property type="entry name" value="Amino_oxidase"/>
</dbReference>
<evidence type="ECO:0000256" key="1">
    <source>
        <dbReference type="ARBA" id="ARBA00005995"/>
    </source>
</evidence>
<keyword evidence="2" id="KW-0812">Transmembrane</keyword>
<evidence type="ECO:0000313" key="4">
    <source>
        <dbReference type="EMBL" id="GFR47273.1"/>
    </source>
</evidence>
<comment type="similarity">
    <text evidence="1">Belongs to the flavin monoamine oxidase family.</text>
</comment>
<dbReference type="EMBL" id="BMAR01000017">
    <property type="protein sequence ID" value="GFR47273.1"/>
    <property type="molecule type" value="Genomic_DNA"/>
</dbReference>
<evidence type="ECO:0000313" key="5">
    <source>
        <dbReference type="Proteomes" id="UP001054857"/>
    </source>
</evidence>
<evidence type="ECO:0000256" key="2">
    <source>
        <dbReference type="SAM" id="Phobius"/>
    </source>
</evidence>
<feature type="non-terminal residue" evidence="4">
    <location>
        <position position="158"/>
    </location>
</feature>